<reference evidence="4" key="1">
    <citation type="journal article" date="2014" name="Int. J. Syst. Evol. Microbiol.">
        <title>Complete genome sequence of Corynebacterium casei LMG S-19264T (=DSM 44701T), isolated from a smear-ripened cheese.</title>
        <authorList>
            <consortium name="US DOE Joint Genome Institute (JGI-PGF)"/>
            <person name="Walter F."/>
            <person name="Albersmeier A."/>
            <person name="Kalinowski J."/>
            <person name="Ruckert C."/>
        </authorList>
    </citation>
    <scope>NUCLEOTIDE SEQUENCE</scope>
    <source>
        <strain evidence="4">CGMCC 4.7312</strain>
    </source>
</reference>
<keyword evidence="5" id="KW-1185">Reference proteome</keyword>
<feature type="region of interest" description="Disordered" evidence="2">
    <location>
        <begin position="192"/>
        <end position="224"/>
    </location>
</feature>
<evidence type="ECO:0000256" key="2">
    <source>
        <dbReference type="SAM" id="MobiDB-lite"/>
    </source>
</evidence>
<name>A0A917TST0_9ACTN</name>
<dbReference type="EMBL" id="BMNB01000007">
    <property type="protein sequence ID" value="GGM35574.1"/>
    <property type="molecule type" value="Genomic_DNA"/>
</dbReference>
<protein>
    <recommendedName>
        <fullName evidence="3">Clp R domain-containing protein</fullName>
    </recommendedName>
</protein>
<evidence type="ECO:0000313" key="5">
    <source>
        <dbReference type="Proteomes" id="UP000608890"/>
    </source>
</evidence>
<comment type="caution">
    <text evidence="4">The sequence shown here is derived from an EMBL/GenBank/DDBJ whole genome shotgun (WGS) entry which is preliminary data.</text>
</comment>
<feature type="domain" description="Clp R" evidence="3">
    <location>
        <begin position="2"/>
        <end position="224"/>
    </location>
</feature>
<dbReference type="Pfam" id="PF02861">
    <property type="entry name" value="Clp_N"/>
    <property type="match status" value="1"/>
</dbReference>
<feature type="compositionally biased region" description="Basic residues" evidence="2">
    <location>
        <begin position="214"/>
        <end position="224"/>
    </location>
</feature>
<gene>
    <name evidence="4" type="ORF">GCM10011608_20230</name>
</gene>
<sequence length="224" mass="23866">MFERFTDRARAVVRRARDEARAEGQRPVGTEHLLLSILADGDSLAVRVLRDAGVTADNLRARIRRHTESGGVGLAEADAAALREIGIDLAAIVARIEESFGPDALREAVPAPRRRWGRRRYSGGPFSGRAKKVLELSLPARRCGCATTTSAPNTSCSGCCARAPASARWCSARPASTWTTCGAGWRPRCAPPPEPVASRAAALTGSRPGFFSASRKHRPPVSGG</sequence>
<proteinExistence type="predicted"/>
<dbReference type="InterPro" id="IPR004176">
    <property type="entry name" value="Clp_R_N"/>
</dbReference>
<dbReference type="AlphaFoldDB" id="A0A917TST0"/>
<evidence type="ECO:0000259" key="3">
    <source>
        <dbReference type="PROSITE" id="PS51903"/>
    </source>
</evidence>
<accession>A0A917TST0</accession>
<dbReference type="InterPro" id="IPR036628">
    <property type="entry name" value="Clp_N_dom_sf"/>
</dbReference>
<dbReference type="Gene3D" id="1.10.1780.10">
    <property type="entry name" value="Clp, N-terminal domain"/>
    <property type="match status" value="2"/>
</dbReference>
<evidence type="ECO:0000256" key="1">
    <source>
        <dbReference type="PROSITE-ProRule" id="PRU01251"/>
    </source>
</evidence>
<organism evidence="4 5">
    <name type="scientific">Micromonospora sonchi</name>
    <dbReference type="NCBI Taxonomy" id="1763543"/>
    <lineage>
        <taxon>Bacteria</taxon>
        <taxon>Bacillati</taxon>
        <taxon>Actinomycetota</taxon>
        <taxon>Actinomycetes</taxon>
        <taxon>Micromonosporales</taxon>
        <taxon>Micromonosporaceae</taxon>
        <taxon>Micromonospora</taxon>
    </lineage>
</organism>
<evidence type="ECO:0000313" key="4">
    <source>
        <dbReference type="EMBL" id="GGM35574.1"/>
    </source>
</evidence>
<dbReference type="Proteomes" id="UP000608890">
    <property type="component" value="Unassembled WGS sequence"/>
</dbReference>
<dbReference type="SUPFAM" id="SSF81923">
    <property type="entry name" value="Double Clp-N motif"/>
    <property type="match status" value="1"/>
</dbReference>
<reference evidence="4" key="2">
    <citation type="submission" date="2020-09" db="EMBL/GenBank/DDBJ databases">
        <authorList>
            <person name="Sun Q."/>
            <person name="Zhou Y."/>
        </authorList>
    </citation>
    <scope>NUCLEOTIDE SEQUENCE</scope>
    <source>
        <strain evidence="4">CGMCC 4.7312</strain>
    </source>
</reference>
<dbReference type="PROSITE" id="PS51903">
    <property type="entry name" value="CLP_R"/>
    <property type="match status" value="1"/>
</dbReference>
<keyword evidence="1" id="KW-0677">Repeat</keyword>